<protein>
    <recommendedName>
        <fullName evidence="4">Cell division protein FtsL</fullName>
    </recommendedName>
</protein>
<gene>
    <name evidence="2" type="ORF">E2C06_29955</name>
</gene>
<evidence type="ECO:0008006" key="4">
    <source>
        <dbReference type="Google" id="ProtNLM"/>
    </source>
</evidence>
<dbReference type="EMBL" id="SMSJ01000088">
    <property type="protein sequence ID" value="TDH58956.1"/>
    <property type="molecule type" value="Genomic_DNA"/>
</dbReference>
<comment type="caution">
    <text evidence="2">The sequence shown here is derived from an EMBL/GenBank/DDBJ whole genome shotgun (WGS) entry which is preliminary data.</text>
</comment>
<name>A0A4R5Q884_9PROT</name>
<feature type="non-terminal residue" evidence="2">
    <location>
        <position position="176"/>
    </location>
</feature>
<sequence>MIFRPLSLCTFLAAALAGLHLYQSKHEVALLDRELRGIARQIDEANDRSQALQAEWAWLNEPERLRGVAQRHLQLEPMQPTQFLRLNEAERRLPQVAAYDGPKALFAERLPVAPDGAVALALLPRVPSLVQEAYRVLPPAAPAPVAAPAAPEVVAPAPVQLPLAEALPTPPEPPAP</sequence>
<reference evidence="2 3" key="1">
    <citation type="journal article" date="2016" name="J. Microbiol.">
        <title>Dankookia rubra gen. nov., sp. nov., an alphaproteobacterium isolated from sediment of a shallow stream.</title>
        <authorList>
            <person name="Kim W.H."/>
            <person name="Kim D.H."/>
            <person name="Kang K."/>
            <person name="Ahn T.Y."/>
        </authorList>
    </citation>
    <scope>NUCLEOTIDE SEQUENCE [LARGE SCALE GENOMIC DNA]</scope>
    <source>
        <strain evidence="2 3">JCM30602</strain>
    </source>
</reference>
<accession>A0A4R5Q884</accession>
<evidence type="ECO:0000313" key="2">
    <source>
        <dbReference type="EMBL" id="TDH58956.1"/>
    </source>
</evidence>
<keyword evidence="1" id="KW-0175">Coiled coil</keyword>
<proteinExistence type="predicted"/>
<evidence type="ECO:0000256" key="1">
    <source>
        <dbReference type="SAM" id="Coils"/>
    </source>
</evidence>
<evidence type="ECO:0000313" key="3">
    <source>
        <dbReference type="Proteomes" id="UP000295096"/>
    </source>
</evidence>
<feature type="coiled-coil region" evidence="1">
    <location>
        <begin position="28"/>
        <end position="55"/>
    </location>
</feature>
<dbReference type="AlphaFoldDB" id="A0A4R5Q884"/>
<dbReference type="Proteomes" id="UP000295096">
    <property type="component" value="Unassembled WGS sequence"/>
</dbReference>
<keyword evidence="3" id="KW-1185">Reference proteome</keyword>
<organism evidence="2 3">
    <name type="scientific">Dankookia rubra</name>
    <dbReference type="NCBI Taxonomy" id="1442381"/>
    <lineage>
        <taxon>Bacteria</taxon>
        <taxon>Pseudomonadati</taxon>
        <taxon>Pseudomonadota</taxon>
        <taxon>Alphaproteobacteria</taxon>
        <taxon>Acetobacterales</taxon>
        <taxon>Roseomonadaceae</taxon>
        <taxon>Dankookia</taxon>
    </lineage>
</organism>